<dbReference type="PANTHER" id="PTHR43671:SF98">
    <property type="entry name" value="SERINE_THREONINE-PROTEIN KINASE NEK11"/>
    <property type="match status" value="1"/>
</dbReference>
<evidence type="ECO:0000256" key="1">
    <source>
        <dbReference type="ARBA" id="ARBA00012513"/>
    </source>
</evidence>
<dbReference type="InterPro" id="IPR050660">
    <property type="entry name" value="NEK_Ser/Thr_kinase"/>
</dbReference>
<dbReference type="PROSITE" id="PS50011">
    <property type="entry name" value="PROTEIN_KINASE_DOM"/>
    <property type="match status" value="1"/>
</dbReference>
<evidence type="ECO:0000313" key="11">
    <source>
        <dbReference type="Proteomes" id="UP001189429"/>
    </source>
</evidence>
<dbReference type="InterPro" id="IPR000719">
    <property type="entry name" value="Prot_kinase_dom"/>
</dbReference>
<organism evidence="10 11">
    <name type="scientific">Prorocentrum cordatum</name>
    <dbReference type="NCBI Taxonomy" id="2364126"/>
    <lineage>
        <taxon>Eukaryota</taxon>
        <taxon>Sar</taxon>
        <taxon>Alveolata</taxon>
        <taxon>Dinophyceae</taxon>
        <taxon>Prorocentrales</taxon>
        <taxon>Prorocentraceae</taxon>
        <taxon>Prorocentrum</taxon>
    </lineage>
</organism>
<evidence type="ECO:0000313" key="10">
    <source>
        <dbReference type="EMBL" id="CAK0895664.1"/>
    </source>
</evidence>
<comment type="catalytic activity">
    <reaction evidence="8">
        <text>L-seryl-[protein] + ATP = O-phospho-L-seryl-[protein] + ADP + H(+)</text>
        <dbReference type="Rhea" id="RHEA:17989"/>
        <dbReference type="Rhea" id="RHEA-COMP:9863"/>
        <dbReference type="Rhea" id="RHEA-COMP:11604"/>
        <dbReference type="ChEBI" id="CHEBI:15378"/>
        <dbReference type="ChEBI" id="CHEBI:29999"/>
        <dbReference type="ChEBI" id="CHEBI:30616"/>
        <dbReference type="ChEBI" id="CHEBI:83421"/>
        <dbReference type="ChEBI" id="CHEBI:456216"/>
        <dbReference type="EC" id="2.7.11.1"/>
    </reaction>
</comment>
<proteinExistence type="predicted"/>
<keyword evidence="2" id="KW-0723">Serine/threonine-protein kinase</keyword>
<dbReference type="SUPFAM" id="SSF56112">
    <property type="entry name" value="Protein kinase-like (PK-like)"/>
    <property type="match status" value="1"/>
</dbReference>
<evidence type="ECO:0000259" key="9">
    <source>
        <dbReference type="PROSITE" id="PS50011"/>
    </source>
</evidence>
<dbReference type="EC" id="2.7.11.1" evidence="1"/>
<accession>A0ABN9X8F4</accession>
<dbReference type="InterPro" id="IPR008271">
    <property type="entry name" value="Ser/Thr_kinase_AS"/>
</dbReference>
<comment type="caution">
    <text evidence="10">The sequence shown here is derived from an EMBL/GenBank/DDBJ whole genome shotgun (WGS) entry which is preliminary data.</text>
</comment>
<feature type="domain" description="Protein kinase" evidence="9">
    <location>
        <begin position="1"/>
        <end position="212"/>
    </location>
</feature>
<dbReference type="SMART" id="SM00220">
    <property type="entry name" value="S_TKc"/>
    <property type="match status" value="1"/>
</dbReference>
<dbReference type="Gene3D" id="1.10.510.10">
    <property type="entry name" value="Transferase(Phosphotransferase) domain 1"/>
    <property type="match status" value="1"/>
</dbReference>
<dbReference type="Proteomes" id="UP001189429">
    <property type="component" value="Unassembled WGS sequence"/>
</dbReference>
<protein>
    <recommendedName>
        <fullName evidence="1">non-specific serine/threonine protein kinase</fullName>
        <ecNumber evidence="1">2.7.11.1</ecNumber>
    </recommendedName>
</protein>
<sequence>MLLPAFGGGPLAKQVEAAAALRRPIALERIADWYAQTLHAVSYLHWCGVVHRDVKAENLLLQSSGHTLCLGDLGSAELLPDASPEACVKVSMTTPKITPPEVFLAGLHYAASDMWAVAATFCEVALLEPPLDVSIVDHEAVFQVAGLEPRLQDALAACARCSPGECPGGAPATDVLCAEMGQDSLRSMLQQDPRHRPSAASLVAGRRVYQRLQFVLRGAMPPEETDRHFQRLDQVIEESAQRPLAGPP</sequence>
<evidence type="ECO:0000256" key="4">
    <source>
        <dbReference type="ARBA" id="ARBA00022741"/>
    </source>
</evidence>
<keyword evidence="3" id="KW-0808">Transferase</keyword>
<reference evidence="10" key="1">
    <citation type="submission" date="2023-10" db="EMBL/GenBank/DDBJ databases">
        <authorList>
            <person name="Chen Y."/>
            <person name="Shah S."/>
            <person name="Dougan E. K."/>
            <person name="Thang M."/>
            <person name="Chan C."/>
        </authorList>
    </citation>
    <scope>NUCLEOTIDE SEQUENCE [LARGE SCALE GENOMIC DNA]</scope>
</reference>
<evidence type="ECO:0000256" key="2">
    <source>
        <dbReference type="ARBA" id="ARBA00022527"/>
    </source>
</evidence>
<dbReference type="InterPro" id="IPR011009">
    <property type="entry name" value="Kinase-like_dom_sf"/>
</dbReference>
<comment type="catalytic activity">
    <reaction evidence="7">
        <text>L-threonyl-[protein] + ATP = O-phospho-L-threonyl-[protein] + ADP + H(+)</text>
        <dbReference type="Rhea" id="RHEA:46608"/>
        <dbReference type="Rhea" id="RHEA-COMP:11060"/>
        <dbReference type="Rhea" id="RHEA-COMP:11605"/>
        <dbReference type="ChEBI" id="CHEBI:15378"/>
        <dbReference type="ChEBI" id="CHEBI:30013"/>
        <dbReference type="ChEBI" id="CHEBI:30616"/>
        <dbReference type="ChEBI" id="CHEBI:61977"/>
        <dbReference type="ChEBI" id="CHEBI:456216"/>
        <dbReference type="EC" id="2.7.11.1"/>
    </reaction>
</comment>
<keyword evidence="5" id="KW-0418">Kinase</keyword>
<name>A0ABN9X8F4_9DINO</name>
<evidence type="ECO:0000256" key="7">
    <source>
        <dbReference type="ARBA" id="ARBA00047899"/>
    </source>
</evidence>
<gene>
    <name evidence="10" type="ORF">PCOR1329_LOCUS74346</name>
</gene>
<keyword evidence="11" id="KW-1185">Reference proteome</keyword>
<dbReference type="EMBL" id="CAUYUJ010020071">
    <property type="protein sequence ID" value="CAK0895664.1"/>
    <property type="molecule type" value="Genomic_DNA"/>
</dbReference>
<keyword evidence="4" id="KW-0547">Nucleotide-binding</keyword>
<evidence type="ECO:0000256" key="8">
    <source>
        <dbReference type="ARBA" id="ARBA00048679"/>
    </source>
</evidence>
<evidence type="ECO:0000256" key="3">
    <source>
        <dbReference type="ARBA" id="ARBA00022679"/>
    </source>
</evidence>
<dbReference type="Pfam" id="PF00069">
    <property type="entry name" value="Pkinase"/>
    <property type="match status" value="1"/>
</dbReference>
<keyword evidence="6" id="KW-0067">ATP-binding</keyword>
<evidence type="ECO:0000256" key="5">
    <source>
        <dbReference type="ARBA" id="ARBA00022777"/>
    </source>
</evidence>
<dbReference type="PROSITE" id="PS00108">
    <property type="entry name" value="PROTEIN_KINASE_ST"/>
    <property type="match status" value="1"/>
</dbReference>
<evidence type="ECO:0000256" key="6">
    <source>
        <dbReference type="ARBA" id="ARBA00022840"/>
    </source>
</evidence>
<dbReference type="PANTHER" id="PTHR43671">
    <property type="entry name" value="SERINE/THREONINE-PROTEIN KINASE NEK"/>
    <property type="match status" value="1"/>
</dbReference>